<dbReference type="AlphaFoldDB" id="A0A1H5GA24"/>
<dbReference type="InterPro" id="IPR002347">
    <property type="entry name" value="SDR_fam"/>
</dbReference>
<dbReference type="RefSeq" id="WP_092124289.1">
    <property type="nucleotide sequence ID" value="NZ_FNTH01000001.1"/>
</dbReference>
<dbReference type="Gene3D" id="3.40.50.720">
    <property type="entry name" value="NAD(P)-binding Rossmann-like Domain"/>
    <property type="match status" value="1"/>
</dbReference>
<comment type="similarity">
    <text evidence="1">Belongs to the short-chain dehydrogenases/reductases (SDR) family.</text>
</comment>
<protein>
    <submittedName>
        <fullName evidence="3">NAD(P)-dependent dehydrogenase, short-chain alcohol dehydrogenase family</fullName>
    </submittedName>
</protein>
<name>A0A1H5GA24_9BRAD</name>
<dbReference type="EMBL" id="FNTH01000001">
    <property type="protein sequence ID" value="SEE12563.1"/>
    <property type="molecule type" value="Genomic_DNA"/>
</dbReference>
<dbReference type="GO" id="GO:0050664">
    <property type="term" value="F:oxidoreductase activity, acting on NAD(P)H, oxygen as acceptor"/>
    <property type="evidence" value="ECO:0007669"/>
    <property type="project" value="TreeGrafter"/>
</dbReference>
<evidence type="ECO:0000313" key="4">
    <source>
        <dbReference type="Proteomes" id="UP000198992"/>
    </source>
</evidence>
<evidence type="ECO:0000256" key="2">
    <source>
        <dbReference type="ARBA" id="ARBA00023002"/>
    </source>
</evidence>
<dbReference type="SUPFAM" id="SSF51735">
    <property type="entry name" value="NAD(P)-binding Rossmann-fold domains"/>
    <property type="match status" value="1"/>
</dbReference>
<dbReference type="Proteomes" id="UP000198992">
    <property type="component" value="Unassembled WGS sequence"/>
</dbReference>
<dbReference type="PANTHER" id="PTHR43008:SF4">
    <property type="entry name" value="CHAIN DEHYDROGENASE, PUTATIVE (AFU_ORTHOLOGUE AFUA_4G08710)-RELATED"/>
    <property type="match status" value="1"/>
</dbReference>
<proteinExistence type="inferred from homology"/>
<keyword evidence="2" id="KW-0560">Oxidoreductase</keyword>
<dbReference type="OrthoDB" id="9804774at2"/>
<accession>A0A1H5GA24</accession>
<organism evidence="3 4">
    <name type="scientific">Bradyrhizobium erythrophlei</name>
    <dbReference type="NCBI Taxonomy" id="1437360"/>
    <lineage>
        <taxon>Bacteria</taxon>
        <taxon>Pseudomonadati</taxon>
        <taxon>Pseudomonadota</taxon>
        <taxon>Alphaproteobacteria</taxon>
        <taxon>Hyphomicrobiales</taxon>
        <taxon>Nitrobacteraceae</taxon>
        <taxon>Bradyrhizobium</taxon>
    </lineage>
</organism>
<dbReference type="CDD" id="cd05233">
    <property type="entry name" value="SDR_c"/>
    <property type="match status" value="1"/>
</dbReference>
<sequence>MMKADELFDVRNNIVAITGAASGIGLAIAEILAANRARLALFDIDQAALAIASNALAKTGAEVFAKAIDLRDRLALRDAFDTVVDHYGGLDTVFANAGIGAGPGFVGLDGTRYPSGALEMISDNHWDDVIAVNLSGVFATIQAAARHMKPRRMGRIIVTTSIASSRNQSWIGTPYMPAKAGAAHLVRQAALELAEFNITVNAIAPGAFATNIGGGRLKIAEVAATVSRGIPLGILRSYGCSLVRHVR</sequence>
<evidence type="ECO:0000256" key="1">
    <source>
        <dbReference type="ARBA" id="ARBA00006484"/>
    </source>
</evidence>
<dbReference type="Pfam" id="PF00106">
    <property type="entry name" value="adh_short"/>
    <property type="match status" value="1"/>
</dbReference>
<evidence type="ECO:0000313" key="3">
    <source>
        <dbReference type="EMBL" id="SEE12563.1"/>
    </source>
</evidence>
<dbReference type="PRINTS" id="PR00081">
    <property type="entry name" value="GDHRDH"/>
</dbReference>
<reference evidence="3 4" key="1">
    <citation type="submission" date="2016-10" db="EMBL/GenBank/DDBJ databases">
        <authorList>
            <person name="de Groot N.N."/>
        </authorList>
    </citation>
    <scope>NUCLEOTIDE SEQUENCE [LARGE SCALE GENOMIC DNA]</scope>
    <source>
        <strain evidence="3 4">MT12</strain>
    </source>
</reference>
<dbReference type="InterPro" id="IPR036291">
    <property type="entry name" value="NAD(P)-bd_dom_sf"/>
</dbReference>
<gene>
    <name evidence="3" type="ORF">SAMN05444164_7004</name>
</gene>
<dbReference type="PANTHER" id="PTHR43008">
    <property type="entry name" value="BENZIL REDUCTASE"/>
    <property type="match status" value="1"/>
</dbReference>